<comment type="cofactor">
    <cofactor evidence="1">
        <name>Mg(2+)</name>
        <dbReference type="ChEBI" id="CHEBI:18420"/>
    </cofactor>
</comment>
<dbReference type="GO" id="GO:0005737">
    <property type="term" value="C:cytoplasm"/>
    <property type="evidence" value="ECO:0007669"/>
    <property type="project" value="TreeGrafter"/>
</dbReference>
<dbReference type="Pfam" id="PF00293">
    <property type="entry name" value="NUDIX"/>
    <property type="match status" value="1"/>
</dbReference>
<evidence type="ECO:0000313" key="7">
    <source>
        <dbReference type="EMBL" id="AKG74695.1"/>
    </source>
</evidence>
<dbReference type="CDD" id="cd18875">
    <property type="entry name" value="NUDIX_Hydrolase"/>
    <property type="match status" value="1"/>
</dbReference>
<proteinExistence type="inferred from homology"/>
<dbReference type="Gene3D" id="3.90.79.10">
    <property type="entry name" value="Nucleoside Triphosphate Pyrophosphohydrolase"/>
    <property type="match status" value="1"/>
</dbReference>
<dbReference type="PRINTS" id="PR00502">
    <property type="entry name" value="NUDIXFAMILY"/>
</dbReference>
<dbReference type="EMBL" id="FOTB01000005">
    <property type="protein sequence ID" value="SFK88369.1"/>
    <property type="molecule type" value="Genomic_DNA"/>
</dbReference>
<protein>
    <submittedName>
        <fullName evidence="8">8-oxo-dGTP diphosphatase</fullName>
    </submittedName>
    <submittedName>
        <fullName evidence="7">DNA mismatch repair protein MutT</fullName>
    </submittedName>
</protein>
<evidence type="ECO:0000256" key="4">
    <source>
        <dbReference type="ARBA" id="ARBA00022801"/>
    </source>
</evidence>
<dbReference type="KEGG" id="shv:AAT16_11125"/>
<dbReference type="InterPro" id="IPR015797">
    <property type="entry name" value="NUDIX_hydrolase-like_dom_sf"/>
</dbReference>
<dbReference type="InterPro" id="IPR000086">
    <property type="entry name" value="NUDIX_hydrolase_dom"/>
</dbReference>
<dbReference type="InterPro" id="IPR020476">
    <property type="entry name" value="Nudix_hydrolase"/>
</dbReference>
<gene>
    <name evidence="7" type="ORF">AAT16_11125</name>
    <name evidence="8" type="ORF">SAMN05216235_2223</name>
</gene>
<evidence type="ECO:0000313" key="9">
    <source>
        <dbReference type="Proteomes" id="UP000034029"/>
    </source>
</evidence>
<dbReference type="PANTHER" id="PTHR43758:SF2">
    <property type="entry name" value="OXIDIZED PURINE NUCLEOSIDE TRIPHOSPHATE HYDROLASE"/>
    <property type="match status" value="1"/>
</dbReference>
<organism evidence="8 10">
    <name type="scientific">Salinicoccus halodurans</name>
    <dbReference type="NCBI Taxonomy" id="407035"/>
    <lineage>
        <taxon>Bacteria</taxon>
        <taxon>Bacillati</taxon>
        <taxon>Bacillota</taxon>
        <taxon>Bacilli</taxon>
        <taxon>Bacillales</taxon>
        <taxon>Staphylococcaceae</taxon>
        <taxon>Salinicoccus</taxon>
    </lineage>
</organism>
<feature type="domain" description="Nudix hydrolase" evidence="6">
    <location>
        <begin position="6"/>
        <end position="129"/>
    </location>
</feature>
<evidence type="ECO:0000313" key="10">
    <source>
        <dbReference type="Proteomes" id="UP000183090"/>
    </source>
</evidence>
<evidence type="ECO:0000256" key="1">
    <source>
        <dbReference type="ARBA" id="ARBA00001946"/>
    </source>
</evidence>
<dbReference type="EMBL" id="CP011366">
    <property type="protein sequence ID" value="AKG74695.1"/>
    <property type="molecule type" value="Genomic_DNA"/>
</dbReference>
<reference evidence="9" key="2">
    <citation type="submission" date="2015-04" db="EMBL/GenBank/DDBJ databases">
        <title>Complete genome sequence of Salinicoccus halodurans strain H3B36, isolated from the Qaidam basin of China.</title>
        <authorList>
            <person name="Ma Y."/>
            <person name="Jiang K."/>
            <person name="Xue Y."/>
        </authorList>
    </citation>
    <scope>NUCLEOTIDE SEQUENCE [LARGE SCALE GENOMIC DNA]</scope>
    <source>
        <strain evidence="9">H3B36</strain>
    </source>
</reference>
<reference evidence="8 10" key="3">
    <citation type="submission" date="2016-10" db="EMBL/GenBank/DDBJ databases">
        <authorList>
            <person name="Varghese N."/>
            <person name="Submissions S."/>
        </authorList>
    </citation>
    <scope>NUCLEOTIDE SEQUENCE [LARGE SCALE GENOMIC DNA]</scope>
    <source>
        <strain evidence="8 10">CGMCC 1.6501</strain>
    </source>
</reference>
<comment type="similarity">
    <text evidence="2">Belongs to the Nudix hydrolase family.</text>
</comment>
<keyword evidence="5" id="KW-0460">Magnesium</keyword>
<dbReference type="SUPFAM" id="SSF55811">
    <property type="entry name" value="Nudix"/>
    <property type="match status" value="1"/>
</dbReference>
<name>A0A0F7D4R5_9STAP</name>
<dbReference type="AlphaFoldDB" id="A0A0F7D4R5"/>
<evidence type="ECO:0000259" key="6">
    <source>
        <dbReference type="PROSITE" id="PS51462"/>
    </source>
</evidence>
<dbReference type="Proteomes" id="UP000034029">
    <property type="component" value="Chromosome"/>
</dbReference>
<keyword evidence="9" id="KW-1185">Reference proteome</keyword>
<dbReference type="PANTHER" id="PTHR43758">
    <property type="entry name" value="7,8-DIHYDRO-8-OXOGUANINE TRIPHOSPHATASE"/>
    <property type="match status" value="1"/>
</dbReference>
<sequence length="150" mass="17557">MAEYENAIFTNMCMIYSGDRILVQNRVSKNWPGITFPGGKVERGESFVESVKREVLEETGLIVNSVELCGTKQFQDENDARYVVLFYKTDAFEGELASSDEGEVFWIDKSELGEFRLAHDFQEMFEVFDSEILSEFYYYKEEEEFKLRLL</sequence>
<dbReference type="RefSeq" id="WP_046790874.1">
    <property type="nucleotide sequence ID" value="NZ_CP011366.1"/>
</dbReference>
<reference evidence="7 9" key="1">
    <citation type="journal article" date="2015" name="Int. J. Syst. Evol. Microbiol.">
        <title>Complete genome sequence of Salinicoccus halodurans H3B36, isolated from the Qaidam Basin in China.</title>
        <authorList>
            <person name="Jiang K."/>
            <person name="Xue Y."/>
            <person name="Ma Y."/>
        </authorList>
    </citation>
    <scope>NUCLEOTIDE SEQUENCE [LARGE SCALE GENOMIC DNA]</scope>
    <source>
        <strain evidence="7 9">H3B36</strain>
    </source>
</reference>
<evidence type="ECO:0000256" key="2">
    <source>
        <dbReference type="ARBA" id="ARBA00005582"/>
    </source>
</evidence>
<dbReference type="PROSITE" id="PS51462">
    <property type="entry name" value="NUDIX"/>
    <property type="match status" value="1"/>
</dbReference>
<keyword evidence="3" id="KW-0479">Metal-binding</keyword>
<dbReference type="OrthoDB" id="9008185at2"/>
<evidence type="ECO:0000313" key="8">
    <source>
        <dbReference type="EMBL" id="SFK88369.1"/>
    </source>
</evidence>
<keyword evidence="4" id="KW-0378">Hydrolase</keyword>
<evidence type="ECO:0000256" key="5">
    <source>
        <dbReference type="ARBA" id="ARBA00022842"/>
    </source>
</evidence>
<accession>A0A0F7D4R5</accession>
<dbReference type="GO" id="GO:0046872">
    <property type="term" value="F:metal ion binding"/>
    <property type="evidence" value="ECO:0007669"/>
    <property type="project" value="UniProtKB-KW"/>
</dbReference>
<evidence type="ECO:0000256" key="3">
    <source>
        <dbReference type="ARBA" id="ARBA00022723"/>
    </source>
</evidence>
<dbReference type="GO" id="GO:0016818">
    <property type="term" value="F:hydrolase activity, acting on acid anhydrides, in phosphorus-containing anhydrides"/>
    <property type="evidence" value="ECO:0007669"/>
    <property type="project" value="TreeGrafter"/>
</dbReference>
<dbReference type="Proteomes" id="UP000183090">
    <property type="component" value="Unassembled WGS sequence"/>
</dbReference>